<accession>A0A8S3RF91</accession>
<keyword evidence="2" id="KW-1185">Reference proteome</keyword>
<proteinExistence type="predicted"/>
<gene>
    <name evidence="1" type="ORF">MEDL_21166</name>
</gene>
<dbReference type="EMBL" id="CAJPWZ010001063">
    <property type="protein sequence ID" value="CAG2206815.1"/>
    <property type="molecule type" value="Genomic_DNA"/>
</dbReference>
<dbReference type="AlphaFoldDB" id="A0A8S3RF91"/>
<sequence>MPYMYVSPAGNILQRKDCRTDNTNLSVSVVVVIIESIVQIPGPPPYTIITGKVVKIYRGNETEIPIGSSIQFTAHEDACVPAWRQTKYILSGTLGTLLDGHYDITLCHSIIFQIGEISITLLRWIENVFKKLKSIGCKGKHHCLALPDIPKNKDVKNACLFPVTPTNATDCYIKWGVCLRTKCNDPCTWFYAEGSNCAEGDYEPDVVPPVAG</sequence>
<dbReference type="Proteomes" id="UP000683360">
    <property type="component" value="Unassembled WGS sequence"/>
</dbReference>
<organism evidence="1 2">
    <name type="scientific">Mytilus edulis</name>
    <name type="common">Blue mussel</name>
    <dbReference type="NCBI Taxonomy" id="6550"/>
    <lineage>
        <taxon>Eukaryota</taxon>
        <taxon>Metazoa</taxon>
        <taxon>Spiralia</taxon>
        <taxon>Lophotrochozoa</taxon>
        <taxon>Mollusca</taxon>
        <taxon>Bivalvia</taxon>
        <taxon>Autobranchia</taxon>
        <taxon>Pteriomorphia</taxon>
        <taxon>Mytilida</taxon>
        <taxon>Mytiloidea</taxon>
        <taxon>Mytilidae</taxon>
        <taxon>Mytilinae</taxon>
        <taxon>Mytilus</taxon>
    </lineage>
</organism>
<dbReference type="InterPro" id="IPR008993">
    <property type="entry name" value="TIMP-like_OB-fold"/>
</dbReference>
<protein>
    <submittedName>
        <fullName evidence="1">Uncharacterized protein</fullName>
    </submittedName>
</protein>
<dbReference type="OrthoDB" id="10353168at2759"/>
<dbReference type="SUPFAM" id="SSF50242">
    <property type="entry name" value="TIMP-like"/>
    <property type="match status" value="1"/>
</dbReference>
<name>A0A8S3RF91_MYTED</name>
<comment type="caution">
    <text evidence="1">The sequence shown here is derived from an EMBL/GenBank/DDBJ whole genome shotgun (WGS) entry which is preliminary data.</text>
</comment>
<reference evidence="1" key="1">
    <citation type="submission" date="2021-03" db="EMBL/GenBank/DDBJ databases">
        <authorList>
            <person name="Bekaert M."/>
        </authorList>
    </citation>
    <scope>NUCLEOTIDE SEQUENCE</scope>
</reference>
<evidence type="ECO:0000313" key="1">
    <source>
        <dbReference type="EMBL" id="CAG2206815.1"/>
    </source>
</evidence>
<evidence type="ECO:0000313" key="2">
    <source>
        <dbReference type="Proteomes" id="UP000683360"/>
    </source>
</evidence>